<dbReference type="EMBL" id="PRDL01000001">
    <property type="protein sequence ID" value="MBE8716888.1"/>
    <property type="molecule type" value="Genomic_DNA"/>
</dbReference>
<evidence type="ECO:0000256" key="2">
    <source>
        <dbReference type="ARBA" id="ARBA00007511"/>
    </source>
</evidence>
<dbReference type="Proteomes" id="UP000652567">
    <property type="component" value="Unassembled WGS sequence"/>
</dbReference>
<accession>A0A928V195</accession>
<feature type="transmembrane region" description="Helical" evidence="6">
    <location>
        <begin position="6"/>
        <end position="29"/>
    </location>
</feature>
<dbReference type="InterPro" id="IPR005496">
    <property type="entry name" value="Integral_membrane_TerC"/>
</dbReference>
<proteinExistence type="inferred from homology"/>
<dbReference type="GO" id="GO:0016020">
    <property type="term" value="C:membrane"/>
    <property type="evidence" value="ECO:0007669"/>
    <property type="project" value="UniProtKB-SubCell"/>
</dbReference>
<name>A0A928V195_9GAMM</name>
<comment type="subcellular location">
    <subcellularLocation>
        <location evidence="1">Membrane</location>
        <topology evidence="1">Multi-pass membrane protein</topology>
    </subcellularLocation>
</comment>
<comment type="similarity">
    <text evidence="2">Belongs to the TerC family.</text>
</comment>
<feature type="transmembrane region" description="Helical" evidence="6">
    <location>
        <begin position="205"/>
        <end position="229"/>
    </location>
</feature>
<dbReference type="PANTHER" id="PTHR30238:SF0">
    <property type="entry name" value="THYLAKOID MEMBRANE PROTEIN TERC, CHLOROPLASTIC"/>
    <property type="match status" value="1"/>
</dbReference>
<evidence type="ECO:0000256" key="6">
    <source>
        <dbReference type="SAM" id="Phobius"/>
    </source>
</evidence>
<feature type="transmembrane region" description="Helical" evidence="6">
    <location>
        <begin position="83"/>
        <end position="105"/>
    </location>
</feature>
<dbReference type="InterPro" id="IPR022369">
    <property type="entry name" value="Integral_membrane_TerC_rswitch"/>
</dbReference>
<evidence type="ECO:0000256" key="4">
    <source>
        <dbReference type="ARBA" id="ARBA00022989"/>
    </source>
</evidence>
<gene>
    <name evidence="7" type="ORF">C4F51_06755</name>
</gene>
<evidence type="ECO:0000256" key="3">
    <source>
        <dbReference type="ARBA" id="ARBA00022692"/>
    </source>
</evidence>
<comment type="caution">
    <text evidence="7">The sequence shown here is derived from an EMBL/GenBank/DDBJ whole genome shotgun (WGS) entry which is preliminary data.</text>
</comment>
<feature type="transmembrane region" description="Helical" evidence="6">
    <location>
        <begin position="262"/>
        <end position="282"/>
    </location>
</feature>
<reference evidence="7" key="1">
    <citation type="submission" date="2018-07" db="EMBL/GenBank/DDBJ databases">
        <title>Genome assembly of strain Ka43.</title>
        <authorList>
            <person name="Kukolya J."/>
            <person name="Nagy I."/>
            <person name="Horvath B."/>
            <person name="Toth A."/>
        </authorList>
    </citation>
    <scope>NUCLEOTIDE SEQUENCE</scope>
    <source>
        <strain evidence="7">KB43</strain>
    </source>
</reference>
<dbReference type="PANTHER" id="PTHR30238">
    <property type="entry name" value="MEMBRANE BOUND PREDICTED REDOX MODULATOR"/>
    <property type="match status" value="1"/>
</dbReference>
<keyword evidence="3 6" id="KW-0812">Transmembrane</keyword>
<feature type="transmembrane region" description="Helical" evidence="6">
    <location>
        <begin position="142"/>
        <end position="159"/>
    </location>
</feature>
<sequence>MQSIGTWWMWLSFFAIVIVMLFIDLFLVGGGKRHRVSFKEAASWSIVWVSVSFLFAAGLWWYLDSAFTRELANTKTLEFITGYLIEKSLAIDNVFVWLMIFSYFAIPLELQKRVLIYGVFGAIIMRTIMIFAGVWLISQFHWILYLFGAFLLFTGVKMLRGNDEEPDLDNNRMIRWLRSKMRVTSSLDGERFFVVKEGLRYATPLFFVLVLVEFSDIIFAVDSIPAIFAITTDPFILLTSNIFAILGLRAMYFLVANMADRFSLLQYGLALVLIFIGTKMLLLDIYKIPIAVSLAVVGLLIGGSVVLSLLKNRRDESKSSDQ</sequence>
<evidence type="ECO:0000313" key="8">
    <source>
        <dbReference type="Proteomes" id="UP000652567"/>
    </source>
</evidence>
<dbReference type="AlphaFoldDB" id="A0A928V195"/>
<dbReference type="NCBIfam" id="TIGR03718">
    <property type="entry name" value="R_switched_Alx"/>
    <property type="match status" value="1"/>
</dbReference>
<feature type="transmembrane region" description="Helical" evidence="6">
    <location>
        <begin position="41"/>
        <end position="63"/>
    </location>
</feature>
<keyword evidence="4 6" id="KW-1133">Transmembrane helix</keyword>
<keyword evidence="5 6" id="KW-0472">Membrane</keyword>
<protein>
    <submittedName>
        <fullName evidence="7">TerC family protein</fullName>
    </submittedName>
</protein>
<dbReference type="Pfam" id="PF03741">
    <property type="entry name" value="TerC"/>
    <property type="match status" value="1"/>
</dbReference>
<organism evidence="7 8">
    <name type="scientific">Cellvibrio polysaccharolyticus</name>
    <dbReference type="NCBI Taxonomy" id="2082724"/>
    <lineage>
        <taxon>Bacteria</taxon>
        <taxon>Pseudomonadati</taxon>
        <taxon>Pseudomonadota</taxon>
        <taxon>Gammaproteobacteria</taxon>
        <taxon>Cellvibrionales</taxon>
        <taxon>Cellvibrionaceae</taxon>
        <taxon>Cellvibrio</taxon>
    </lineage>
</organism>
<evidence type="ECO:0000256" key="1">
    <source>
        <dbReference type="ARBA" id="ARBA00004141"/>
    </source>
</evidence>
<feature type="transmembrane region" description="Helical" evidence="6">
    <location>
        <begin position="114"/>
        <end position="136"/>
    </location>
</feature>
<evidence type="ECO:0000313" key="7">
    <source>
        <dbReference type="EMBL" id="MBE8716888.1"/>
    </source>
</evidence>
<feature type="transmembrane region" description="Helical" evidence="6">
    <location>
        <begin position="235"/>
        <end position="255"/>
    </location>
</feature>
<feature type="transmembrane region" description="Helical" evidence="6">
    <location>
        <begin position="288"/>
        <end position="310"/>
    </location>
</feature>
<evidence type="ECO:0000256" key="5">
    <source>
        <dbReference type="ARBA" id="ARBA00023136"/>
    </source>
</evidence>
<keyword evidence="8" id="KW-1185">Reference proteome</keyword>